<evidence type="ECO:0000313" key="3">
    <source>
        <dbReference type="Proteomes" id="UP001454036"/>
    </source>
</evidence>
<accession>A0AAV3Q6Q7</accession>
<gene>
    <name evidence="2" type="ORF">LIER_15601</name>
</gene>
<name>A0AAV3Q6Q7_LITER</name>
<dbReference type="AlphaFoldDB" id="A0AAV3Q6Q7"/>
<protein>
    <submittedName>
        <fullName evidence="2">Uncharacterized protein</fullName>
    </submittedName>
</protein>
<evidence type="ECO:0000256" key="1">
    <source>
        <dbReference type="SAM" id="MobiDB-lite"/>
    </source>
</evidence>
<reference evidence="2 3" key="1">
    <citation type="submission" date="2024-01" db="EMBL/GenBank/DDBJ databases">
        <title>The complete chloroplast genome sequence of Lithospermum erythrorhizon: insights into the phylogenetic relationship among Boraginaceae species and the maternal lineages of purple gromwells.</title>
        <authorList>
            <person name="Okada T."/>
            <person name="Watanabe K."/>
        </authorList>
    </citation>
    <scope>NUCLEOTIDE SEQUENCE [LARGE SCALE GENOMIC DNA]</scope>
</reference>
<dbReference type="EMBL" id="BAABME010003396">
    <property type="protein sequence ID" value="GAA0158631.1"/>
    <property type="molecule type" value="Genomic_DNA"/>
</dbReference>
<organism evidence="2 3">
    <name type="scientific">Lithospermum erythrorhizon</name>
    <name type="common">Purple gromwell</name>
    <name type="synonym">Lithospermum officinale var. erythrorhizon</name>
    <dbReference type="NCBI Taxonomy" id="34254"/>
    <lineage>
        <taxon>Eukaryota</taxon>
        <taxon>Viridiplantae</taxon>
        <taxon>Streptophyta</taxon>
        <taxon>Embryophyta</taxon>
        <taxon>Tracheophyta</taxon>
        <taxon>Spermatophyta</taxon>
        <taxon>Magnoliopsida</taxon>
        <taxon>eudicotyledons</taxon>
        <taxon>Gunneridae</taxon>
        <taxon>Pentapetalae</taxon>
        <taxon>asterids</taxon>
        <taxon>lamiids</taxon>
        <taxon>Boraginales</taxon>
        <taxon>Boraginaceae</taxon>
        <taxon>Boraginoideae</taxon>
        <taxon>Lithospermeae</taxon>
        <taxon>Lithospermum</taxon>
    </lineage>
</organism>
<comment type="caution">
    <text evidence="2">The sequence shown here is derived from an EMBL/GenBank/DDBJ whole genome shotgun (WGS) entry which is preliminary data.</text>
</comment>
<sequence>MSGLISTCGLRRLRKGLRKDGESAWYRTLGAGAPSLRGGVFWTESEHPTGPTPERTCGGEVRSHAFRETRESGMRSPDGPHIITRRVNIISRAGAEGEILGPPDGHMSSRTSTR</sequence>
<feature type="region of interest" description="Disordered" evidence="1">
    <location>
        <begin position="94"/>
        <end position="114"/>
    </location>
</feature>
<dbReference type="Proteomes" id="UP001454036">
    <property type="component" value="Unassembled WGS sequence"/>
</dbReference>
<keyword evidence="3" id="KW-1185">Reference proteome</keyword>
<evidence type="ECO:0000313" key="2">
    <source>
        <dbReference type="EMBL" id="GAA0158631.1"/>
    </source>
</evidence>
<proteinExistence type="predicted"/>